<evidence type="ECO:0000313" key="2">
    <source>
        <dbReference type="EMBL" id="EKD20867.1"/>
    </source>
</evidence>
<dbReference type="AlphaFoldDB" id="K1X6Y7"/>
<protein>
    <recommendedName>
        <fullName evidence="4">Small secreted protein</fullName>
    </recommendedName>
</protein>
<evidence type="ECO:0000313" key="3">
    <source>
        <dbReference type="Proteomes" id="UP000006753"/>
    </source>
</evidence>
<organism evidence="2 3">
    <name type="scientific">Marssonina brunnea f. sp. multigermtubi (strain MB_m1)</name>
    <name type="common">Marssonina leaf spot fungus</name>
    <dbReference type="NCBI Taxonomy" id="1072389"/>
    <lineage>
        <taxon>Eukaryota</taxon>
        <taxon>Fungi</taxon>
        <taxon>Dikarya</taxon>
        <taxon>Ascomycota</taxon>
        <taxon>Pezizomycotina</taxon>
        <taxon>Leotiomycetes</taxon>
        <taxon>Helotiales</taxon>
        <taxon>Drepanopezizaceae</taxon>
        <taxon>Drepanopeziza</taxon>
    </lineage>
</organism>
<reference evidence="2 3" key="1">
    <citation type="journal article" date="2012" name="BMC Genomics">
        <title>Sequencing the genome of Marssonina brunnea reveals fungus-poplar co-evolution.</title>
        <authorList>
            <person name="Zhu S."/>
            <person name="Cao Y.-Z."/>
            <person name="Jiang C."/>
            <person name="Tan B.-Y."/>
            <person name="Wang Z."/>
            <person name="Feng S."/>
            <person name="Zhang L."/>
            <person name="Su X.-H."/>
            <person name="Brejova B."/>
            <person name="Vinar T."/>
            <person name="Xu M."/>
            <person name="Wang M.-X."/>
            <person name="Zhang S.-G."/>
            <person name="Huang M.-R."/>
            <person name="Wu R."/>
            <person name="Zhou Y."/>
        </authorList>
    </citation>
    <scope>NUCLEOTIDE SEQUENCE [LARGE SCALE GENOMIC DNA]</scope>
    <source>
        <strain evidence="2 3">MB_m1</strain>
    </source>
</reference>
<name>K1X6Y7_MARBU</name>
<dbReference type="InParanoid" id="K1X6Y7"/>
<dbReference type="KEGG" id="mbe:MBM_01549"/>
<feature type="signal peptide" evidence="1">
    <location>
        <begin position="1"/>
        <end position="16"/>
    </location>
</feature>
<keyword evidence="3" id="KW-1185">Reference proteome</keyword>
<dbReference type="HOGENOM" id="CLU_1982052_0_0_1"/>
<dbReference type="Proteomes" id="UP000006753">
    <property type="component" value="Unassembled WGS sequence"/>
</dbReference>
<feature type="chain" id="PRO_5003854975" description="Small secreted protein" evidence="1">
    <location>
        <begin position="17"/>
        <end position="112"/>
    </location>
</feature>
<proteinExistence type="predicted"/>
<dbReference type="EMBL" id="JH921429">
    <property type="protein sequence ID" value="EKD20867.1"/>
    <property type="molecule type" value="Genomic_DNA"/>
</dbReference>
<dbReference type="OrthoDB" id="10473855at2759"/>
<gene>
    <name evidence="2" type="ORF">MBM_01549</name>
</gene>
<sequence>MLFVNAFLAAATLARATAKAKAKAKADGGSAYVGTFKLCLEPGFVNCASIFGEDIDEKMTGFDTSGYGCEFFVSSKCHTADEYFVYRGTIGDVLSGDNAFSNDAVSSFRCET</sequence>
<keyword evidence="1" id="KW-0732">Signal</keyword>
<accession>K1X6Y7</accession>
<evidence type="ECO:0008006" key="4">
    <source>
        <dbReference type="Google" id="ProtNLM"/>
    </source>
</evidence>
<evidence type="ECO:0000256" key="1">
    <source>
        <dbReference type="SAM" id="SignalP"/>
    </source>
</evidence>